<dbReference type="GO" id="GO:0006974">
    <property type="term" value="P:DNA damage response"/>
    <property type="evidence" value="ECO:0007669"/>
    <property type="project" value="TreeGrafter"/>
</dbReference>
<dbReference type="AlphaFoldDB" id="A0A154BT45"/>
<name>A0A154BT45_ANASB</name>
<dbReference type="InterPro" id="IPR052022">
    <property type="entry name" value="26kDa_periplasmic_antigen"/>
</dbReference>
<evidence type="ECO:0000313" key="2">
    <source>
        <dbReference type="EMBL" id="KYZ77000.1"/>
    </source>
</evidence>
<dbReference type="STRING" id="1794912.AXX12_02325"/>
<dbReference type="Gene3D" id="3.30.70.2970">
    <property type="entry name" value="Protein of unknown function (DUF541), domain 2"/>
    <property type="match status" value="1"/>
</dbReference>
<dbReference type="RefSeq" id="WP_066238524.1">
    <property type="nucleotide sequence ID" value="NZ_LSGP01000013.1"/>
</dbReference>
<comment type="caution">
    <text evidence="2">The sequence shown here is derived from an EMBL/GenBank/DDBJ whole genome shotgun (WGS) entry which is preliminary data.</text>
</comment>
<accession>A0A154BT45</accession>
<keyword evidence="1" id="KW-0732">Signal</keyword>
<keyword evidence="3" id="KW-1185">Reference proteome</keyword>
<gene>
    <name evidence="2" type="ORF">AXX12_02325</name>
</gene>
<organism evidence="2 3">
    <name type="scientific">Anaerosporomusa subterranea</name>
    <dbReference type="NCBI Taxonomy" id="1794912"/>
    <lineage>
        <taxon>Bacteria</taxon>
        <taxon>Bacillati</taxon>
        <taxon>Bacillota</taxon>
        <taxon>Negativicutes</taxon>
        <taxon>Acetonemataceae</taxon>
        <taxon>Anaerosporomusa</taxon>
    </lineage>
</organism>
<evidence type="ECO:0008006" key="4">
    <source>
        <dbReference type="Google" id="ProtNLM"/>
    </source>
</evidence>
<feature type="chain" id="PRO_5007594976" description="SIMPL domain-containing protein" evidence="1">
    <location>
        <begin position="21"/>
        <end position="231"/>
    </location>
</feature>
<dbReference type="InterPro" id="IPR007497">
    <property type="entry name" value="SIMPL/DUF541"/>
</dbReference>
<evidence type="ECO:0000256" key="1">
    <source>
        <dbReference type="SAM" id="SignalP"/>
    </source>
</evidence>
<dbReference type="Pfam" id="PF04402">
    <property type="entry name" value="SIMPL"/>
    <property type="match status" value="1"/>
</dbReference>
<dbReference type="Gene3D" id="3.30.110.170">
    <property type="entry name" value="Protein of unknown function (DUF541), domain 1"/>
    <property type="match status" value="1"/>
</dbReference>
<dbReference type="PANTHER" id="PTHR34387">
    <property type="entry name" value="SLR1258 PROTEIN"/>
    <property type="match status" value="1"/>
</dbReference>
<reference evidence="2 3" key="1">
    <citation type="submission" date="2016-02" db="EMBL/GenBank/DDBJ databases">
        <title>Anaerosporomusa subterraneum gen. nov., sp. nov., a spore-forming obligate anaerobe isolated from saprolite.</title>
        <authorList>
            <person name="Choi J.K."/>
            <person name="Shah M."/>
            <person name="Yee N."/>
        </authorList>
    </citation>
    <scope>NUCLEOTIDE SEQUENCE [LARGE SCALE GENOMIC DNA]</scope>
    <source>
        <strain evidence="2 3">RU4</strain>
    </source>
</reference>
<dbReference type="Proteomes" id="UP000076268">
    <property type="component" value="Unassembled WGS sequence"/>
</dbReference>
<sequence>MKLIATILLAFFCIVSPVQAASAVVPTVAVQGSSQVEAIPDQAQINLGVVTTGKTAEEAQLENSVLANAVQAKLFAMGLAESKLQTTQYAVYPIHNEAKDQKAPQIIGYRVSHTLTVTADDLSKIGALIDNALAAGANQILGISFKKRDDTQLKTQALQEAVKEATAKAEAIVAASGKKLGRIVSMQENGVSIHLPEFTQRYMLKADGASTPIMPGSIRVNGTVSIVFEIN</sequence>
<protein>
    <recommendedName>
        <fullName evidence="4">SIMPL domain-containing protein</fullName>
    </recommendedName>
</protein>
<dbReference type="OrthoDB" id="9785192at2"/>
<evidence type="ECO:0000313" key="3">
    <source>
        <dbReference type="Proteomes" id="UP000076268"/>
    </source>
</evidence>
<proteinExistence type="predicted"/>
<dbReference type="PANTHER" id="PTHR34387:SF2">
    <property type="entry name" value="SLR1258 PROTEIN"/>
    <property type="match status" value="1"/>
</dbReference>
<dbReference type="EMBL" id="LSGP01000013">
    <property type="protein sequence ID" value="KYZ77000.1"/>
    <property type="molecule type" value="Genomic_DNA"/>
</dbReference>
<feature type="signal peptide" evidence="1">
    <location>
        <begin position="1"/>
        <end position="20"/>
    </location>
</feature>